<dbReference type="Gene3D" id="3.40.50.1980">
    <property type="entry name" value="Nitrogenase molybdenum iron protein domain"/>
    <property type="match status" value="2"/>
</dbReference>
<evidence type="ECO:0000313" key="8">
    <source>
        <dbReference type="EMBL" id="AVO46073.1"/>
    </source>
</evidence>
<dbReference type="Pfam" id="PF01297">
    <property type="entry name" value="ZnuA"/>
    <property type="match status" value="1"/>
</dbReference>
<protein>
    <submittedName>
        <fullName evidence="8">ABC transporter substrate-binding protein</fullName>
    </submittedName>
</protein>
<evidence type="ECO:0000256" key="7">
    <source>
        <dbReference type="SAM" id="SignalP"/>
    </source>
</evidence>
<dbReference type="InterPro" id="IPR050492">
    <property type="entry name" value="Bact_metal-bind_prot9"/>
</dbReference>
<dbReference type="PANTHER" id="PTHR42953">
    <property type="entry name" value="HIGH-AFFINITY ZINC UPTAKE SYSTEM PROTEIN ZNUA-RELATED"/>
    <property type="match status" value="1"/>
</dbReference>
<dbReference type="Proteomes" id="UP000237889">
    <property type="component" value="Chromosome"/>
</dbReference>
<dbReference type="OrthoDB" id="9793396at2"/>
<reference evidence="8 9" key="1">
    <citation type="submission" date="2018-03" db="EMBL/GenBank/DDBJ databases">
        <title>Genome sequencing of Phreatobacter sp.</title>
        <authorList>
            <person name="Kim S.-J."/>
            <person name="Heo J."/>
            <person name="Kwon S.-W."/>
        </authorList>
    </citation>
    <scope>NUCLEOTIDE SEQUENCE [LARGE SCALE GENOMIC DNA]</scope>
    <source>
        <strain evidence="8 9">S-12</strain>
    </source>
</reference>
<evidence type="ECO:0000256" key="3">
    <source>
        <dbReference type="ARBA" id="ARBA00022448"/>
    </source>
</evidence>
<proteinExistence type="inferred from homology"/>
<dbReference type="GO" id="GO:0030001">
    <property type="term" value="P:metal ion transport"/>
    <property type="evidence" value="ECO:0007669"/>
    <property type="project" value="InterPro"/>
</dbReference>
<dbReference type="EMBL" id="CP027668">
    <property type="protein sequence ID" value="AVO46073.1"/>
    <property type="molecule type" value="Genomic_DNA"/>
</dbReference>
<dbReference type="InterPro" id="IPR006129">
    <property type="entry name" value="AdhesinB"/>
</dbReference>
<dbReference type="RefSeq" id="WP_106749414.1">
    <property type="nucleotide sequence ID" value="NZ_CP027668.1"/>
</dbReference>
<comment type="subcellular location">
    <subcellularLocation>
        <location evidence="1">Cell envelope</location>
    </subcellularLocation>
</comment>
<dbReference type="PRINTS" id="PR00691">
    <property type="entry name" value="ADHESINB"/>
</dbReference>
<gene>
    <name evidence="8" type="ORF">C6569_13890</name>
</gene>
<evidence type="ECO:0000256" key="4">
    <source>
        <dbReference type="ARBA" id="ARBA00022723"/>
    </source>
</evidence>
<organism evidence="8 9">
    <name type="scientific">Phreatobacter cathodiphilus</name>
    <dbReference type="NCBI Taxonomy" id="1868589"/>
    <lineage>
        <taxon>Bacteria</taxon>
        <taxon>Pseudomonadati</taxon>
        <taxon>Pseudomonadota</taxon>
        <taxon>Alphaproteobacteria</taxon>
        <taxon>Hyphomicrobiales</taxon>
        <taxon>Phreatobacteraceae</taxon>
        <taxon>Phreatobacter</taxon>
    </lineage>
</organism>
<evidence type="ECO:0000256" key="2">
    <source>
        <dbReference type="ARBA" id="ARBA00011028"/>
    </source>
</evidence>
<accession>A0A2S0NDT3</accession>
<dbReference type="AlphaFoldDB" id="A0A2S0NDT3"/>
<feature type="signal peptide" evidence="7">
    <location>
        <begin position="1"/>
        <end position="23"/>
    </location>
</feature>
<comment type="similarity">
    <text evidence="2 6">Belongs to the bacterial solute-binding protein 9 family.</text>
</comment>
<sequence length="308" mass="32102">MVTRRHAVSLLLAAPFGVRQALAQGSTPLPVTASFSILADMVRQVGGDHVAVTALVGPDGDAHSYAPTPADARALAAARLVVVNGLGFEGWMTRLVRSSGTRAKVATASTGVTPLKAEAAHGHGHSHDHAHGANDPHAWQSVANARLYVKAIASGLTEAAPAQAEAFARNAAAYDATLAALDAEIRAAIGAIPRAQRRLLTTHDAFRYFAKAYEVDVLAVRGVSADSEPSARQIAALIRQIRQGNVKALFMENISDPRAIQRISAETGAKIGGKLYSDALSDAGGPAATYVDMMRHNARQIAGAMAQG</sequence>
<dbReference type="GO" id="GO:0007155">
    <property type="term" value="P:cell adhesion"/>
    <property type="evidence" value="ECO:0007669"/>
    <property type="project" value="InterPro"/>
</dbReference>
<dbReference type="PANTHER" id="PTHR42953:SF1">
    <property type="entry name" value="METAL-BINDING PROTEIN HI_0362-RELATED"/>
    <property type="match status" value="1"/>
</dbReference>
<feature type="chain" id="PRO_5015776040" evidence="7">
    <location>
        <begin position="24"/>
        <end position="308"/>
    </location>
</feature>
<dbReference type="InterPro" id="IPR006127">
    <property type="entry name" value="ZnuA-like"/>
</dbReference>
<dbReference type="GO" id="GO:0030313">
    <property type="term" value="C:cell envelope"/>
    <property type="evidence" value="ECO:0007669"/>
    <property type="project" value="UniProtKB-SubCell"/>
</dbReference>
<dbReference type="GO" id="GO:0046872">
    <property type="term" value="F:metal ion binding"/>
    <property type="evidence" value="ECO:0007669"/>
    <property type="project" value="UniProtKB-KW"/>
</dbReference>
<evidence type="ECO:0000256" key="6">
    <source>
        <dbReference type="RuleBase" id="RU003512"/>
    </source>
</evidence>
<dbReference type="PRINTS" id="PR00690">
    <property type="entry name" value="ADHESNFAMILY"/>
</dbReference>
<evidence type="ECO:0000256" key="1">
    <source>
        <dbReference type="ARBA" id="ARBA00004196"/>
    </source>
</evidence>
<evidence type="ECO:0000256" key="5">
    <source>
        <dbReference type="ARBA" id="ARBA00022729"/>
    </source>
</evidence>
<name>A0A2S0NDT3_9HYPH</name>
<dbReference type="KEGG" id="phr:C6569_13890"/>
<keyword evidence="3 6" id="KW-0813">Transport</keyword>
<keyword evidence="5 7" id="KW-0732">Signal</keyword>
<dbReference type="InterPro" id="IPR006128">
    <property type="entry name" value="Lipoprotein_PsaA-like"/>
</dbReference>
<keyword evidence="4" id="KW-0479">Metal-binding</keyword>
<keyword evidence="9" id="KW-1185">Reference proteome</keyword>
<dbReference type="SUPFAM" id="SSF53807">
    <property type="entry name" value="Helical backbone' metal receptor"/>
    <property type="match status" value="1"/>
</dbReference>
<evidence type="ECO:0000313" key="9">
    <source>
        <dbReference type="Proteomes" id="UP000237889"/>
    </source>
</evidence>